<dbReference type="AlphaFoldDB" id="K9WM01"/>
<dbReference type="EMBL" id="CP003630">
    <property type="protein sequence ID" value="AFZ20804.1"/>
    <property type="molecule type" value="Genomic_DNA"/>
</dbReference>
<accession>K9WM01</accession>
<feature type="compositionally biased region" description="Gly residues" evidence="1">
    <location>
        <begin position="190"/>
        <end position="225"/>
    </location>
</feature>
<keyword evidence="5" id="KW-1185">Reference proteome</keyword>
<gene>
    <name evidence="4" type="ORF">Mic7113_5148</name>
</gene>
<sequence>MKTSFRGTVAAFATVLISIIGAGTLAKAATFGKQEVDQNKFVAVAAPYGNNQHQLLLIEQISSKRPCWSESGSNPVTVDPLLLNFDFSGICGRSTDSNGYSMRLADEDFGLQYLLNVVQRNGELQLIATSRTNRTAPDIVIGRTRGLTSGFAKIFLEPGWRLTKRTYEGKTLGHVYLTNDLTLASIAGSGSGSGTGTDTGTGTGTGSGTGSGTGTGTGSGTGTGTGTDTTTIAFRDIASDVYASEINQAVALGFVAGFREDNTFRPQLALTREQLVSMVIEALGKLPGANFTVPTQVATSPYPDVAASRWSAAKIQWARDNKIVSGYTDGTFRPTQPVTRAELMAVQRRAAEYAQTLQGRQATLTPKQSAQQFSDTQGHWAASLISQMSSYCGVASPVNETGSLFAPDTQTRRNYAAAATLRMLNCVKSESTTTP</sequence>
<dbReference type="Proteomes" id="UP000010471">
    <property type="component" value="Chromosome"/>
</dbReference>
<dbReference type="RefSeq" id="WP_015184937.1">
    <property type="nucleotide sequence ID" value="NC_019738.1"/>
</dbReference>
<feature type="domain" description="SLH" evidence="3">
    <location>
        <begin position="298"/>
        <end position="361"/>
    </location>
</feature>
<feature type="domain" description="SLH" evidence="3">
    <location>
        <begin position="229"/>
        <end position="293"/>
    </location>
</feature>
<feature type="domain" description="SLH" evidence="3">
    <location>
        <begin position="368"/>
        <end position="434"/>
    </location>
</feature>
<protein>
    <submittedName>
        <fullName evidence="4">Putative S-layer protein</fullName>
    </submittedName>
</protein>
<evidence type="ECO:0000313" key="4">
    <source>
        <dbReference type="EMBL" id="AFZ20804.1"/>
    </source>
</evidence>
<dbReference type="OrthoDB" id="9759810at2"/>
<evidence type="ECO:0000259" key="3">
    <source>
        <dbReference type="PROSITE" id="PS51272"/>
    </source>
</evidence>
<dbReference type="HOGENOM" id="CLU_055407_2_0_3"/>
<evidence type="ECO:0000256" key="1">
    <source>
        <dbReference type="SAM" id="MobiDB-lite"/>
    </source>
</evidence>
<organism evidence="4 5">
    <name type="scientific">Allocoleopsis franciscana PCC 7113</name>
    <dbReference type="NCBI Taxonomy" id="1173027"/>
    <lineage>
        <taxon>Bacteria</taxon>
        <taxon>Bacillati</taxon>
        <taxon>Cyanobacteriota</taxon>
        <taxon>Cyanophyceae</taxon>
        <taxon>Coleofasciculales</taxon>
        <taxon>Coleofasciculaceae</taxon>
        <taxon>Allocoleopsis</taxon>
        <taxon>Allocoleopsis franciscana</taxon>
    </lineage>
</organism>
<dbReference type="Pfam" id="PF00395">
    <property type="entry name" value="SLH"/>
    <property type="match status" value="2"/>
</dbReference>
<dbReference type="eggNOG" id="COG3324">
    <property type="taxonomic scope" value="Bacteria"/>
</dbReference>
<dbReference type="PANTHER" id="PTHR43308:SF5">
    <property type="entry name" value="S-LAYER PROTEIN _ PEPTIDOGLYCAN ENDO-BETA-N-ACETYLGLUCOSAMINIDASE"/>
    <property type="match status" value="1"/>
</dbReference>
<dbReference type="STRING" id="1173027.Mic7113_5148"/>
<reference evidence="4 5" key="1">
    <citation type="submission" date="2012-06" db="EMBL/GenBank/DDBJ databases">
        <title>Finished chromosome of genome of Microcoleus sp. PCC 7113.</title>
        <authorList>
            <consortium name="US DOE Joint Genome Institute"/>
            <person name="Gugger M."/>
            <person name="Coursin T."/>
            <person name="Rippka R."/>
            <person name="Tandeau De Marsac N."/>
            <person name="Huntemann M."/>
            <person name="Wei C.-L."/>
            <person name="Han J."/>
            <person name="Detter J.C."/>
            <person name="Han C."/>
            <person name="Tapia R."/>
            <person name="Chen A."/>
            <person name="Kyrpides N."/>
            <person name="Mavromatis K."/>
            <person name="Markowitz V."/>
            <person name="Szeto E."/>
            <person name="Ivanova N."/>
            <person name="Pagani I."/>
            <person name="Pati A."/>
            <person name="Goodwin L."/>
            <person name="Nordberg H.P."/>
            <person name="Cantor M.N."/>
            <person name="Hua S.X."/>
            <person name="Woyke T."/>
            <person name="Kerfeld C.A."/>
        </authorList>
    </citation>
    <scope>NUCLEOTIDE SEQUENCE [LARGE SCALE GENOMIC DNA]</scope>
    <source>
        <strain evidence="4 5">PCC 7113</strain>
    </source>
</reference>
<evidence type="ECO:0000256" key="2">
    <source>
        <dbReference type="SAM" id="SignalP"/>
    </source>
</evidence>
<proteinExistence type="predicted"/>
<keyword evidence="2" id="KW-0732">Signal</keyword>
<dbReference type="KEGG" id="mic:Mic7113_5148"/>
<feature type="region of interest" description="Disordered" evidence="1">
    <location>
        <begin position="190"/>
        <end position="226"/>
    </location>
</feature>
<dbReference type="InterPro" id="IPR022222">
    <property type="entry name" value="DUF3747"/>
</dbReference>
<dbReference type="PATRIC" id="fig|1173027.3.peg.5705"/>
<dbReference type="InterPro" id="IPR051465">
    <property type="entry name" value="Cell_Envelope_Struct_Comp"/>
</dbReference>
<evidence type="ECO:0000313" key="5">
    <source>
        <dbReference type="Proteomes" id="UP000010471"/>
    </source>
</evidence>
<feature type="chain" id="PRO_5003937474" evidence="2">
    <location>
        <begin position="29"/>
        <end position="435"/>
    </location>
</feature>
<feature type="signal peptide" evidence="2">
    <location>
        <begin position="1"/>
        <end position="28"/>
    </location>
</feature>
<dbReference type="Pfam" id="PF12565">
    <property type="entry name" value="DUF3747"/>
    <property type="match status" value="1"/>
</dbReference>
<dbReference type="PROSITE" id="PS51272">
    <property type="entry name" value="SLH"/>
    <property type="match status" value="3"/>
</dbReference>
<dbReference type="InterPro" id="IPR001119">
    <property type="entry name" value="SLH_dom"/>
</dbReference>
<dbReference type="PANTHER" id="PTHR43308">
    <property type="entry name" value="OUTER MEMBRANE PROTEIN ALPHA-RELATED"/>
    <property type="match status" value="1"/>
</dbReference>
<name>K9WM01_9CYAN</name>